<dbReference type="PIRSF" id="PIRSF000654">
    <property type="entry name" value="Integrin-linked_kinase"/>
    <property type="match status" value="1"/>
</dbReference>
<dbReference type="PROSITE" id="PS00108">
    <property type="entry name" value="PROTEIN_KINASE_ST"/>
    <property type="match status" value="1"/>
</dbReference>
<dbReference type="OrthoDB" id="9762169at2"/>
<dbReference type="EMBL" id="WHJE01000019">
    <property type="protein sequence ID" value="KAE8764910.1"/>
    <property type="molecule type" value="Genomic_DNA"/>
</dbReference>
<dbReference type="RefSeq" id="WP_152359765.1">
    <property type="nucleotide sequence ID" value="NZ_WHJE01000019.1"/>
</dbReference>
<proteinExistence type="predicted"/>
<dbReference type="Pfam" id="PF00069">
    <property type="entry name" value="Pkinase"/>
    <property type="match status" value="1"/>
</dbReference>
<evidence type="ECO:0000256" key="3">
    <source>
        <dbReference type="ARBA" id="ARBA00022679"/>
    </source>
</evidence>
<keyword evidence="2" id="KW-0723">Serine/threonine-protein kinase</keyword>
<dbReference type="InterPro" id="IPR011009">
    <property type="entry name" value="Kinase-like_dom_sf"/>
</dbReference>
<dbReference type="InterPro" id="IPR008271">
    <property type="entry name" value="Ser/Thr_kinase_AS"/>
</dbReference>
<sequence>MTQGTLQGRYVLRRPIGHGATAEVWEAEDTLLGRTVAVKVVNLAATTDPTLADRLRREAQAMAVLDHPDVATVYDVGVEGASAYLVMELVPGRDLAAVLRDGPLPLAEALRIGERVAGALEAVHRAGIVHRDVKPANVLVDGEQVVLVDFGIAAVGRAAAALTRPGTTVGTAEYMSPEQAAGRAATPATDTYALGCLLTTLIAGRAPFTGENPLAILHQHVEATPPRLAELAPGVPARLDRLVATMLAKEPDSRPSAAQVRAALRRLRTGRAVALPGAAAAAAAT</sequence>
<evidence type="ECO:0000256" key="5">
    <source>
        <dbReference type="ARBA" id="ARBA00022777"/>
    </source>
</evidence>
<dbReference type="GO" id="GO:0005524">
    <property type="term" value="F:ATP binding"/>
    <property type="evidence" value="ECO:0007669"/>
    <property type="project" value="UniProtKB-UniRule"/>
</dbReference>
<feature type="binding site" evidence="7">
    <location>
        <position position="39"/>
    </location>
    <ligand>
        <name>ATP</name>
        <dbReference type="ChEBI" id="CHEBI:30616"/>
    </ligand>
</feature>
<dbReference type="CDD" id="cd14014">
    <property type="entry name" value="STKc_PknB_like"/>
    <property type="match status" value="1"/>
</dbReference>
<dbReference type="EC" id="2.7.11.1" evidence="1"/>
<accession>A0A7J5URQ0</accession>
<evidence type="ECO:0000256" key="2">
    <source>
        <dbReference type="ARBA" id="ARBA00022527"/>
    </source>
</evidence>
<dbReference type="PANTHER" id="PTHR43289:SF6">
    <property type="entry name" value="SERINE_THREONINE-PROTEIN KINASE NEKL-3"/>
    <property type="match status" value="1"/>
</dbReference>
<evidence type="ECO:0000313" key="9">
    <source>
        <dbReference type="EMBL" id="KAE8764910.1"/>
    </source>
</evidence>
<dbReference type="SUPFAM" id="SSF56112">
    <property type="entry name" value="Protein kinase-like (PK-like)"/>
    <property type="match status" value="1"/>
</dbReference>
<dbReference type="GO" id="GO:0004674">
    <property type="term" value="F:protein serine/threonine kinase activity"/>
    <property type="evidence" value="ECO:0007669"/>
    <property type="project" value="UniProtKB-KW"/>
</dbReference>
<dbReference type="FunFam" id="1.10.510.10:FF:000021">
    <property type="entry name" value="Serine/threonine protein kinase"/>
    <property type="match status" value="1"/>
</dbReference>
<evidence type="ECO:0000256" key="7">
    <source>
        <dbReference type="PROSITE-ProRule" id="PRU10141"/>
    </source>
</evidence>
<dbReference type="Proteomes" id="UP000451860">
    <property type="component" value="Unassembled WGS sequence"/>
</dbReference>
<feature type="domain" description="Protein kinase" evidence="8">
    <location>
        <begin position="10"/>
        <end position="267"/>
    </location>
</feature>
<evidence type="ECO:0000313" key="10">
    <source>
        <dbReference type="Proteomes" id="UP000451860"/>
    </source>
</evidence>
<name>A0A7J5URQ0_9MICO</name>
<organism evidence="9 10">
    <name type="scientific">Georgenia thermotolerans</name>
    <dbReference type="NCBI Taxonomy" id="527326"/>
    <lineage>
        <taxon>Bacteria</taxon>
        <taxon>Bacillati</taxon>
        <taxon>Actinomycetota</taxon>
        <taxon>Actinomycetes</taxon>
        <taxon>Micrococcales</taxon>
        <taxon>Bogoriellaceae</taxon>
        <taxon>Georgenia</taxon>
    </lineage>
</organism>
<dbReference type="InterPro" id="IPR000719">
    <property type="entry name" value="Prot_kinase_dom"/>
</dbReference>
<dbReference type="InterPro" id="IPR017441">
    <property type="entry name" value="Protein_kinase_ATP_BS"/>
</dbReference>
<reference evidence="9 10" key="1">
    <citation type="submission" date="2019-10" db="EMBL/GenBank/DDBJ databases">
        <title>Georgenia wutianyii sp. nov. and Georgenia yuyongxinii sp. nov. isolated from plateau pika (Ochotona curzoniae) in the Qinghai-Tibet plateau of China.</title>
        <authorList>
            <person name="Tian Z."/>
        </authorList>
    </citation>
    <scope>NUCLEOTIDE SEQUENCE [LARGE SCALE GENOMIC DNA]</scope>
    <source>
        <strain evidence="9 10">DSM 21501</strain>
    </source>
</reference>
<dbReference type="PROSITE" id="PS00107">
    <property type="entry name" value="PROTEIN_KINASE_ATP"/>
    <property type="match status" value="1"/>
</dbReference>
<dbReference type="AlphaFoldDB" id="A0A7J5URQ0"/>
<evidence type="ECO:0000256" key="6">
    <source>
        <dbReference type="ARBA" id="ARBA00022840"/>
    </source>
</evidence>
<dbReference type="PROSITE" id="PS50011">
    <property type="entry name" value="PROTEIN_KINASE_DOM"/>
    <property type="match status" value="1"/>
</dbReference>
<dbReference type="SMART" id="SM00220">
    <property type="entry name" value="S_TKc"/>
    <property type="match status" value="1"/>
</dbReference>
<gene>
    <name evidence="9" type="ORF">GB883_06345</name>
</gene>
<dbReference type="Gene3D" id="3.30.200.20">
    <property type="entry name" value="Phosphorylase Kinase, domain 1"/>
    <property type="match status" value="1"/>
</dbReference>
<evidence type="ECO:0000256" key="1">
    <source>
        <dbReference type="ARBA" id="ARBA00012513"/>
    </source>
</evidence>
<protein>
    <recommendedName>
        <fullName evidence="1">non-specific serine/threonine protein kinase</fullName>
        <ecNumber evidence="1">2.7.11.1</ecNumber>
    </recommendedName>
</protein>
<keyword evidence="3" id="KW-0808">Transferase</keyword>
<evidence type="ECO:0000256" key="4">
    <source>
        <dbReference type="ARBA" id="ARBA00022741"/>
    </source>
</evidence>
<keyword evidence="4 7" id="KW-0547">Nucleotide-binding</keyword>
<feature type="non-terminal residue" evidence="9">
    <location>
        <position position="285"/>
    </location>
</feature>
<comment type="caution">
    <text evidence="9">The sequence shown here is derived from an EMBL/GenBank/DDBJ whole genome shotgun (WGS) entry which is preliminary data.</text>
</comment>
<dbReference type="PANTHER" id="PTHR43289">
    <property type="entry name" value="MITOGEN-ACTIVATED PROTEIN KINASE KINASE KINASE 20-RELATED"/>
    <property type="match status" value="1"/>
</dbReference>
<keyword evidence="5 9" id="KW-0418">Kinase</keyword>
<keyword evidence="6 7" id="KW-0067">ATP-binding</keyword>
<evidence type="ECO:0000259" key="8">
    <source>
        <dbReference type="PROSITE" id="PS50011"/>
    </source>
</evidence>
<dbReference type="Gene3D" id="1.10.510.10">
    <property type="entry name" value="Transferase(Phosphotransferase) domain 1"/>
    <property type="match status" value="1"/>
</dbReference>
<keyword evidence="10" id="KW-1185">Reference proteome</keyword>